<sequence length="335" mass="36430">MESLTTQTCESQMAAILVAPAAPRAFDFDMSKPTYGTDIFLVCLLAFVFVGGLAGLALVDLRRKWRGDSFESAATASAYAPVSAAVAKAIPKPAGSCRAGWSLSKTSTIDALPTIGLPKMEGISYSPTQTPSRPSLQQGSTEFEVDVSDGGEVSSGSTTEVASSVYGKSAGRKNSGLKSLQTPGYRVESMSQGRTKSSQLQSQDRYQHQTSNRTRTCTCTRTCTTKAQVQEFLDKQKSSKDKFEPVWSTPRDVVQQSEDRTVLWLVDPERPGSRPRKIHITRTCTRTCTTKATMDSVLVFFFFHFVASVGVSIALAFFMVAIINADWGVESEDLY</sequence>
<feature type="compositionally biased region" description="Low complexity" evidence="1">
    <location>
        <begin position="150"/>
        <end position="161"/>
    </location>
</feature>
<feature type="compositionally biased region" description="Polar residues" evidence="1">
    <location>
        <begin position="125"/>
        <end position="141"/>
    </location>
</feature>
<keyword evidence="2" id="KW-1133">Transmembrane helix</keyword>
<dbReference type="AlphaFoldDB" id="A0A4V1C4Y7"/>
<dbReference type="Proteomes" id="UP000294847">
    <property type="component" value="Chromosome 1"/>
</dbReference>
<evidence type="ECO:0000313" key="3">
    <source>
        <dbReference type="EMBL" id="QBZ54525.1"/>
    </source>
</evidence>
<evidence type="ECO:0000256" key="1">
    <source>
        <dbReference type="SAM" id="MobiDB-lite"/>
    </source>
</evidence>
<evidence type="ECO:0000256" key="2">
    <source>
        <dbReference type="SAM" id="Phobius"/>
    </source>
</evidence>
<organism evidence="3 4">
    <name type="scientific">Pyricularia oryzae</name>
    <name type="common">Rice blast fungus</name>
    <name type="synonym">Magnaporthe oryzae</name>
    <dbReference type="NCBI Taxonomy" id="318829"/>
    <lineage>
        <taxon>Eukaryota</taxon>
        <taxon>Fungi</taxon>
        <taxon>Dikarya</taxon>
        <taxon>Ascomycota</taxon>
        <taxon>Pezizomycotina</taxon>
        <taxon>Sordariomycetes</taxon>
        <taxon>Sordariomycetidae</taxon>
        <taxon>Magnaporthales</taxon>
        <taxon>Pyriculariaceae</taxon>
        <taxon>Pyricularia</taxon>
    </lineage>
</organism>
<keyword evidence="2" id="KW-0472">Membrane</keyword>
<feature type="transmembrane region" description="Helical" evidence="2">
    <location>
        <begin position="39"/>
        <end position="59"/>
    </location>
</feature>
<evidence type="ECO:0000313" key="4">
    <source>
        <dbReference type="Proteomes" id="UP000294847"/>
    </source>
</evidence>
<gene>
    <name evidence="3" type="ORF">PoMZ_10225</name>
</gene>
<reference evidence="3 4" key="1">
    <citation type="journal article" date="2019" name="Mol. Biol. Evol.">
        <title>Blast fungal genomes show frequent chromosomal changes, gene gains and losses, and effector gene turnover.</title>
        <authorList>
            <person name="Gomez Luciano L.B."/>
            <person name="Jason Tsai I."/>
            <person name="Chuma I."/>
            <person name="Tosa Y."/>
            <person name="Chen Y.H."/>
            <person name="Li J.Y."/>
            <person name="Li M.Y."/>
            <person name="Jade Lu M.Y."/>
            <person name="Nakayashiki H."/>
            <person name="Li W.H."/>
        </authorList>
    </citation>
    <scope>NUCLEOTIDE SEQUENCE [LARGE SCALE GENOMIC DNA]</scope>
    <source>
        <strain evidence="3">MZ5-1-6</strain>
    </source>
</reference>
<dbReference type="EMBL" id="CP034204">
    <property type="protein sequence ID" value="QBZ54525.1"/>
    <property type="molecule type" value="Genomic_DNA"/>
</dbReference>
<keyword evidence="2" id="KW-0812">Transmembrane</keyword>
<accession>A0A4V1C4Y7</accession>
<feature type="transmembrane region" description="Helical" evidence="2">
    <location>
        <begin position="297"/>
        <end position="323"/>
    </location>
</feature>
<evidence type="ECO:0008006" key="5">
    <source>
        <dbReference type="Google" id="ProtNLM"/>
    </source>
</evidence>
<name>A0A4V1C4Y7_PYROR</name>
<protein>
    <recommendedName>
        <fullName evidence="5">Transmembrane protein</fullName>
    </recommendedName>
</protein>
<proteinExistence type="predicted"/>
<feature type="region of interest" description="Disordered" evidence="1">
    <location>
        <begin position="120"/>
        <end position="211"/>
    </location>
</feature>
<feature type="compositionally biased region" description="Polar residues" evidence="1">
    <location>
        <begin position="189"/>
        <end position="211"/>
    </location>
</feature>